<dbReference type="GO" id="GO:0046872">
    <property type="term" value="F:metal ion binding"/>
    <property type="evidence" value="ECO:0007669"/>
    <property type="project" value="UniProtKB-KW"/>
</dbReference>
<keyword evidence="4" id="KW-0812">Transmembrane</keyword>
<dbReference type="InterPro" id="IPR015797">
    <property type="entry name" value="NUDIX_hydrolase-like_dom_sf"/>
</dbReference>
<dbReference type="Proteomes" id="UP000734854">
    <property type="component" value="Unassembled WGS sequence"/>
</dbReference>
<reference evidence="5 6" key="1">
    <citation type="submission" date="2020-08" db="EMBL/GenBank/DDBJ databases">
        <title>Plant Genome Project.</title>
        <authorList>
            <person name="Zhang R.-G."/>
        </authorList>
    </citation>
    <scope>NUCLEOTIDE SEQUENCE [LARGE SCALE GENOMIC DNA]</scope>
    <source>
        <tissue evidence="5">Rhizome</tissue>
    </source>
</reference>
<evidence type="ECO:0000256" key="2">
    <source>
        <dbReference type="ARBA" id="ARBA00022801"/>
    </source>
</evidence>
<dbReference type="CDD" id="cd04692">
    <property type="entry name" value="NUDIX_Hydrolase"/>
    <property type="match status" value="1"/>
</dbReference>
<keyword evidence="4" id="KW-0472">Membrane</keyword>
<dbReference type="GO" id="GO:0008239">
    <property type="term" value="F:dipeptidyl-peptidase activity"/>
    <property type="evidence" value="ECO:0007669"/>
    <property type="project" value="TreeGrafter"/>
</dbReference>
<evidence type="ECO:0000313" key="5">
    <source>
        <dbReference type="EMBL" id="KAG6535707.1"/>
    </source>
</evidence>
<evidence type="ECO:0000256" key="1">
    <source>
        <dbReference type="ARBA" id="ARBA00022723"/>
    </source>
</evidence>
<keyword evidence="6" id="KW-1185">Reference proteome</keyword>
<keyword evidence="1" id="KW-0479">Metal-binding</keyword>
<evidence type="ECO:0008006" key="7">
    <source>
        <dbReference type="Google" id="ProtNLM"/>
    </source>
</evidence>
<dbReference type="GO" id="GO:0005737">
    <property type="term" value="C:cytoplasm"/>
    <property type="evidence" value="ECO:0007669"/>
    <property type="project" value="TreeGrafter"/>
</dbReference>
<dbReference type="Gene3D" id="3.90.79.10">
    <property type="entry name" value="Nucleoside Triphosphate Pyrophosphohydrolase"/>
    <property type="match status" value="1"/>
</dbReference>
<organism evidence="5 6">
    <name type="scientific">Zingiber officinale</name>
    <name type="common">Ginger</name>
    <name type="synonym">Amomum zingiber</name>
    <dbReference type="NCBI Taxonomy" id="94328"/>
    <lineage>
        <taxon>Eukaryota</taxon>
        <taxon>Viridiplantae</taxon>
        <taxon>Streptophyta</taxon>
        <taxon>Embryophyta</taxon>
        <taxon>Tracheophyta</taxon>
        <taxon>Spermatophyta</taxon>
        <taxon>Magnoliopsida</taxon>
        <taxon>Liliopsida</taxon>
        <taxon>Zingiberales</taxon>
        <taxon>Zingiberaceae</taxon>
        <taxon>Zingiber</taxon>
    </lineage>
</organism>
<dbReference type="PANTHER" id="PTHR23422">
    <property type="entry name" value="DIPEPTIDYL PEPTIDASE III-RELATED"/>
    <property type="match status" value="1"/>
</dbReference>
<keyword evidence="4" id="KW-1133">Transmembrane helix</keyword>
<evidence type="ECO:0000256" key="3">
    <source>
        <dbReference type="SAM" id="MobiDB-lite"/>
    </source>
</evidence>
<gene>
    <name evidence="5" type="ORF">ZIOFF_000730</name>
</gene>
<dbReference type="AlphaFoldDB" id="A0A8J5HXP8"/>
<protein>
    <recommendedName>
        <fullName evidence="7">Nudix hydrolase 3</fullName>
    </recommendedName>
</protein>
<evidence type="ECO:0000313" key="6">
    <source>
        <dbReference type="Proteomes" id="UP000734854"/>
    </source>
</evidence>
<keyword evidence="2" id="KW-0378">Hydrolase</keyword>
<dbReference type="InterPro" id="IPR039461">
    <property type="entry name" value="Peptidase_M49"/>
</dbReference>
<proteinExistence type="predicted"/>
<name>A0A8J5HXP8_ZINOF</name>
<evidence type="ECO:0000256" key="4">
    <source>
        <dbReference type="SAM" id="Phobius"/>
    </source>
</evidence>
<dbReference type="EMBL" id="JACMSC010000001">
    <property type="protein sequence ID" value="KAG6535707.1"/>
    <property type="molecule type" value="Genomic_DNA"/>
</dbReference>
<comment type="caution">
    <text evidence="5">The sequence shown here is derived from an EMBL/GenBank/DDBJ whole genome shotgun (WGS) entry which is preliminary data.</text>
</comment>
<dbReference type="Gene3D" id="3.30.540.30">
    <property type="match status" value="1"/>
</dbReference>
<feature type="transmembrane region" description="Helical" evidence="4">
    <location>
        <begin position="418"/>
        <end position="439"/>
    </location>
</feature>
<feature type="region of interest" description="Disordered" evidence="3">
    <location>
        <begin position="1"/>
        <end position="28"/>
    </location>
</feature>
<feature type="compositionally biased region" description="Basic and acidic residues" evidence="3">
    <location>
        <begin position="1"/>
        <end position="19"/>
    </location>
</feature>
<accession>A0A8J5HXP8</accession>
<sequence>MAEPTHQEEHLDVLTKTGEKTGVSKPRSLVHRDGDYHRAVHVWIYSESTQELLLQKRADCKASWPAKWDISSAGHISSGESSLLTARNQRFLLSNTCFGMIINIFLKKEMINMSHMIQQASIASYLPFLSKAKSAELNNELKIPWLLSSSFMQLIGLSEADKEALFHILRAAIVMDDIFYLQVWHTNPMLRDWLKERSNASEIDRLKWMYYSINKSPWSCLDENEAFLTTADSLVKLLEGSTKPVTGWKGIEYKVAFPLGKPPGANFYPLDMDKKEFELWKGSLTKSEQEAATGFFSVIRRQDDIPSSVMVYNGTKQSVNPDCLTIVPYSQEYRTFLEQAAQFLFRAAELSDSSSLTKLLKAKGNAFLSNNYYESDIAWMELDSKLDVTIGPYETYEDTIFGYKVNFVHSFVENKHSLLYFVAICFLGLVAHVIYQATFEAFVGIRDDKATTQVKLFGDHLQVLEQNLPMDDIYKSKDVVAAPIRVIHLIYNSGVSAMYIL</sequence>
<dbReference type="PANTHER" id="PTHR23422:SF9">
    <property type="entry name" value="ZN-DEPENDENT HYDROLASE"/>
    <property type="match status" value="1"/>
</dbReference>
<dbReference type="SUPFAM" id="SSF55811">
    <property type="entry name" value="Nudix"/>
    <property type="match status" value="1"/>
</dbReference>